<dbReference type="CDD" id="cd00155">
    <property type="entry name" value="RasGEF"/>
    <property type="match status" value="1"/>
</dbReference>
<accession>G3AL80</accession>
<dbReference type="eggNOG" id="KOG3417">
    <property type="taxonomic scope" value="Eukaryota"/>
</dbReference>
<dbReference type="PROSITE" id="PS50009">
    <property type="entry name" value="RASGEF_CAT"/>
    <property type="match status" value="1"/>
</dbReference>
<dbReference type="Pfam" id="PF00617">
    <property type="entry name" value="RasGEF"/>
    <property type="match status" value="1"/>
</dbReference>
<protein>
    <recommendedName>
        <fullName evidence="8">Ras GEF</fullName>
    </recommendedName>
</protein>
<feature type="compositionally biased region" description="Polar residues" evidence="3">
    <location>
        <begin position="353"/>
        <end position="374"/>
    </location>
</feature>
<dbReference type="PANTHER" id="PTHR23113:SF363">
    <property type="entry name" value="PROTEIN SON OF SEVENLESS"/>
    <property type="match status" value="1"/>
</dbReference>
<dbReference type="InterPro" id="IPR019804">
    <property type="entry name" value="Ras_G-nucl-exch_fac_CS"/>
</dbReference>
<evidence type="ECO:0000259" key="5">
    <source>
        <dbReference type="PROSITE" id="PS50212"/>
    </source>
</evidence>
<feature type="compositionally biased region" description="Basic residues" evidence="3">
    <location>
        <begin position="386"/>
        <end position="400"/>
    </location>
</feature>
<evidence type="ECO:0000256" key="2">
    <source>
        <dbReference type="PROSITE-ProRule" id="PRU00168"/>
    </source>
</evidence>
<dbReference type="SMART" id="SM00147">
    <property type="entry name" value="RasGEF"/>
    <property type="match status" value="1"/>
</dbReference>
<dbReference type="InterPro" id="IPR023578">
    <property type="entry name" value="Ras_GEF_dom_sf"/>
</dbReference>
<organism evidence="7">
    <name type="scientific">Spathaspora passalidarum (strain NRRL Y-27907 / 11-Y1)</name>
    <dbReference type="NCBI Taxonomy" id="619300"/>
    <lineage>
        <taxon>Eukaryota</taxon>
        <taxon>Fungi</taxon>
        <taxon>Dikarya</taxon>
        <taxon>Ascomycota</taxon>
        <taxon>Saccharomycotina</taxon>
        <taxon>Pichiomycetes</taxon>
        <taxon>Debaryomycetaceae</taxon>
        <taxon>Spathaspora</taxon>
    </lineage>
</organism>
<dbReference type="Proteomes" id="UP000000709">
    <property type="component" value="Unassembled WGS sequence"/>
</dbReference>
<dbReference type="GO" id="GO:0005085">
    <property type="term" value="F:guanyl-nucleotide exchange factor activity"/>
    <property type="evidence" value="ECO:0007669"/>
    <property type="project" value="UniProtKB-KW"/>
</dbReference>
<dbReference type="OrthoDB" id="10254377at2759"/>
<feature type="domain" description="Ras-GEF" evidence="4">
    <location>
        <begin position="1249"/>
        <end position="1493"/>
    </location>
</feature>
<keyword evidence="1 2" id="KW-0344">Guanine-nucleotide releasing factor</keyword>
<dbReference type="InterPro" id="IPR008937">
    <property type="entry name" value="Ras-like_GEF"/>
</dbReference>
<dbReference type="KEGG" id="spaa:SPAPADRAFT_66123"/>
<keyword evidence="7" id="KW-1185">Reference proteome</keyword>
<dbReference type="Gene3D" id="1.20.870.10">
    <property type="entry name" value="Son of sevenless (SoS) protein Chain: S domain 1"/>
    <property type="match status" value="1"/>
</dbReference>
<dbReference type="PROSITE" id="PS50212">
    <property type="entry name" value="RASGEF_NTER"/>
    <property type="match status" value="1"/>
</dbReference>
<dbReference type="SUPFAM" id="SSF48366">
    <property type="entry name" value="Ras GEF"/>
    <property type="match status" value="1"/>
</dbReference>
<dbReference type="PANTHER" id="PTHR23113">
    <property type="entry name" value="GUANINE NUCLEOTIDE EXCHANGE FACTOR"/>
    <property type="match status" value="1"/>
</dbReference>
<dbReference type="InterPro" id="IPR000651">
    <property type="entry name" value="Ras-like_Gua-exchang_fac_N"/>
</dbReference>
<name>G3AL80_SPAPN</name>
<dbReference type="CDD" id="cd06224">
    <property type="entry name" value="REM"/>
    <property type="match status" value="1"/>
</dbReference>
<evidence type="ECO:0008006" key="8">
    <source>
        <dbReference type="Google" id="ProtNLM"/>
    </source>
</evidence>
<dbReference type="GO" id="GO:0005886">
    <property type="term" value="C:plasma membrane"/>
    <property type="evidence" value="ECO:0007669"/>
    <property type="project" value="TreeGrafter"/>
</dbReference>
<dbReference type="HOGENOM" id="CLU_004883_0_0_1"/>
<dbReference type="STRING" id="619300.G3AL80"/>
<proteinExistence type="predicted"/>
<dbReference type="PROSITE" id="PS00720">
    <property type="entry name" value="RASGEF"/>
    <property type="match status" value="1"/>
</dbReference>
<dbReference type="InterPro" id="IPR036964">
    <property type="entry name" value="RASGEF_cat_dom_sf"/>
</dbReference>
<feature type="region of interest" description="Disordered" evidence="3">
    <location>
        <begin position="353"/>
        <end position="400"/>
    </location>
</feature>
<evidence type="ECO:0000259" key="4">
    <source>
        <dbReference type="PROSITE" id="PS50009"/>
    </source>
</evidence>
<dbReference type="GO" id="GO:0007265">
    <property type="term" value="P:Ras protein signal transduction"/>
    <property type="evidence" value="ECO:0007669"/>
    <property type="project" value="TreeGrafter"/>
</dbReference>
<evidence type="ECO:0000313" key="7">
    <source>
        <dbReference type="Proteomes" id="UP000000709"/>
    </source>
</evidence>
<feature type="domain" description="N-terminal Ras-GEF" evidence="5">
    <location>
        <begin position="108"/>
        <end position="246"/>
    </location>
</feature>
<evidence type="ECO:0000256" key="1">
    <source>
        <dbReference type="ARBA" id="ARBA00022658"/>
    </source>
</evidence>
<dbReference type="SMART" id="SM00229">
    <property type="entry name" value="RasGEFN"/>
    <property type="match status" value="1"/>
</dbReference>
<dbReference type="RefSeq" id="XP_007374638.1">
    <property type="nucleotide sequence ID" value="XM_007374576.1"/>
</dbReference>
<dbReference type="EMBL" id="GL996501">
    <property type="protein sequence ID" value="EGW33123.1"/>
    <property type="molecule type" value="Genomic_DNA"/>
</dbReference>
<reference evidence="6 7" key="1">
    <citation type="journal article" date="2011" name="Proc. Natl. Acad. Sci. U.S.A.">
        <title>Comparative genomics of xylose-fermenting fungi for enhanced biofuel production.</title>
        <authorList>
            <person name="Wohlbach D.J."/>
            <person name="Kuo A."/>
            <person name="Sato T.K."/>
            <person name="Potts K.M."/>
            <person name="Salamov A.A."/>
            <person name="LaButti K.M."/>
            <person name="Sun H."/>
            <person name="Clum A."/>
            <person name="Pangilinan J.L."/>
            <person name="Lindquist E.A."/>
            <person name="Lucas S."/>
            <person name="Lapidus A."/>
            <person name="Jin M."/>
            <person name="Gunawan C."/>
            <person name="Balan V."/>
            <person name="Dale B.E."/>
            <person name="Jeffries T.W."/>
            <person name="Zinkel R."/>
            <person name="Barry K.W."/>
            <person name="Grigoriev I.V."/>
            <person name="Gasch A.P."/>
        </authorList>
    </citation>
    <scope>NUCLEOTIDE SEQUENCE [LARGE SCALE GENOMIC DNA]</scope>
    <source>
        <strain evidence="7">NRRL Y-27907 / 11-Y1</strain>
    </source>
</reference>
<dbReference type="GeneID" id="18875084"/>
<dbReference type="Pfam" id="PF00618">
    <property type="entry name" value="RasGEF_N"/>
    <property type="match status" value="1"/>
</dbReference>
<dbReference type="InParanoid" id="G3AL80"/>
<evidence type="ECO:0000256" key="3">
    <source>
        <dbReference type="SAM" id="MobiDB-lite"/>
    </source>
</evidence>
<dbReference type="OMA" id="PFILMYD"/>
<gene>
    <name evidence="6" type="ORF">SPAPADRAFT_66123</name>
</gene>
<evidence type="ECO:0000313" key="6">
    <source>
        <dbReference type="EMBL" id="EGW33123.1"/>
    </source>
</evidence>
<dbReference type="FunCoup" id="G3AL80">
    <property type="interactions" value="209"/>
</dbReference>
<dbReference type="InterPro" id="IPR001895">
    <property type="entry name" value="RASGEF_cat_dom"/>
</dbReference>
<sequence length="1503" mass="170320">MEDVSHLSNLDIEIRKSHSIHNLHEVITTHIHNTTSHSLSTFNYYLHQQQLKIHPDFQYNKHNESIFDDEKLFPSLTSTTAKDEVTYDHSHNNAGGADDVLVKFDNDNPDMINCATLRALIVQLTSPEVIDYNLVCDFFLTYRMFSTSSDVMDLLLTRLIWSLQYINSESDTNIKLGKLVLLRTFVVLRHWIINYFVDDFEENSYLCDLFSTTLNKITGESNLVHNQDEEDEDHSIFISKILGDLKMHWLNLQNQFWSLGIELDAIIASHDIINYELPSYPHRYNKLSKSNTELSLHTNPSYRRSAMLSLYNQKAMHKIPIFDDSPKENPQYSVNNLFLQHRSSRVSITNKLQQHQNRAERNQYQIKHSSSVQLSPPAPVTPPRQVRGKKQREKKISKSKHLHIKDSALDLKKTKTVRKQQSLKAIPTISENKTQELEDEVEEHPTHVMIQQISPDPFSRSTTPQSIETYDQAGFSTNGNIKLPTSQIVKIVPPTPAKKMDFVLVGSGITSPVASPKRKRNNSNTTGCFKPPVVEPEFVRKNSVKKLMEGFKKTLVNHNSGASLTSNTSQVTETGHSEHEGINKLITNANNDMDGGPIGNRVDVLSARIIDELEFLIHHYMRNESAPNLTIHSPEHKDEFEEVDLDSKKSQSIQDISVMDINNLSELNIHKIDNLINDNDPIQKSMVSAKLTPSNENILDTVLLESNQSSFRKAASINWNDEGNLNFDHSKSEEVLDSSSNVNVNGFTSASDEKASFIDAIDDLEDMGGIEGINDNADDDEFEFSNHHENTRTLAPERITQPRFSFEQGVESSTVYTSSGNFSQYDVEIADLGIALSPQQMNQNKRISILSRGSYGSALKRDSVKSYISYDSAFSITNDSRHSANYDPNDCGLKKKTGFNNLRYLNNDNRSNPIISSVNNGVVFSQISRSTSKSSRKSVGTRFSTLCALTELPFNELDTTLGAIQRKSHVGNFRGRGSRSSTDMAESSIFSIAMKSNKSNSIKNTTHKESLVSSSSTKNSVAIPGISHYVLKELAAIPDETIQSTENPIEFAFLKLEGKSSSKSVLKGNEEKAAIDVPAPQSDDQLLQVDQTEDILDAIHNANTEDAIGSPDISEKELPLTATRQNTENEVNTTTILEGPLVSTPYQTDNEEEEDDNNNIDIVGPTTSTPIKDNSNAQYEYTNTFADDDDDDDDIDGFNFSQPMMPSSHNLGYDTPKTILDNYEPSKEVLSVEEIMHNNTHISFVLSYDSKSLADHFTVIERDMLQEIDWRELIELKWNKELTPVNSWLEIIVNDNYYDQNKGVNLVIARFNLMVNWIISEILLTKDHQERINIISRFIHIAQNCYALQNYSTLMQIILALTSERVQKLKSTWRNLSPGDILMHKNLEEIASPFKNFLNLRLSINQMKPSRGCIPFMGLYLSDLTFNAERPGIIKRHDEGHEHLINFSKFRTSVHVVKSLSQCIEWSGYYDIRIQRELLSKCLYIRSLDEEEMNYCLQVLHDS</sequence>
<dbReference type="Gene3D" id="1.10.840.10">
    <property type="entry name" value="Ras guanine-nucleotide exchange factors catalytic domain"/>
    <property type="match status" value="1"/>
</dbReference>